<dbReference type="Proteomes" id="UP000316759">
    <property type="component" value="Unassembled WGS sequence"/>
</dbReference>
<dbReference type="STRING" id="46835.A0A504Z2K2"/>
<comment type="caution">
    <text evidence="1">The sequence shown here is derived from an EMBL/GenBank/DDBJ whole genome shotgun (WGS) entry which is preliminary data.</text>
</comment>
<dbReference type="PANTHER" id="PTHR21367:SF1">
    <property type="entry name" value="ARGINYL-TRNA--PROTEIN TRANSFERASE 1"/>
    <property type="match status" value="1"/>
</dbReference>
<accession>A0A504Z2K2</accession>
<sequence>MISEVVSLLTPYGPCTSDSCGYCKGGAEVERHTWGMGATSLTVSDYQYLIDRGWRRIRQFLLTGTKVHVPHTPDTRRSNSIVPTKVLQCGSLASSDALGDRPYEKNIWTPTSNRLVIRGLSNVAVVSKQETKPKQLNLKPSGDVLTRSERAGDRVVSESNLKKRHVKRWNRKKERMLQRAQAEGCSFEQLMQEYKTRRERRLNKNRPKTIEDLLPPDGPQPNQKHFIEVVFFIQYSLQ</sequence>
<evidence type="ECO:0000313" key="1">
    <source>
        <dbReference type="EMBL" id="TPP66641.1"/>
    </source>
</evidence>
<evidence type="ECO:0000313" key="2">
    <source>
        <dbReference type="Proteomes" id="UP000316759"/>
    </source>
</evidence>
<gene>
    <name evidence="1" type="ORF">FGIG_11394</name>
</gene>
<dbReference type="OrthoDB" id="6282733at2759"/>
<reference evidence="1 2" key="1">
    <citation type="submission" date="2019-04" db="EMBL/GenBank/DDBJ databases">
        <title>Annotation for the trematode Fasciola gigantica.</title>
        <authorList>
            <person name="Choi Y.-J."/>
        </authorList>
    </citation>
    <scope>NUCLEOTIDE SEQUENCE [LARGE SCALE GENOMIC DNA]</scope>
    <source>
        <strain evidence="1">Uganda_cow_1</strain>
    </source>
</reference>
<keyword evidence="2" id="KW-1185">Reference proteome</keyword>
<dbReference type="InterPro" id="IPR030700">
    <property type="entry name" value="N-end_Aminoacyl_Trfase"/>
</dbReference>
<dbReference type="EMBL" id="SUNJ01001572">
    <property type="protein sequence ID" value="TPP66641.1"/>
    <property type="molecule type" value="Genomic_DNA"/>
</dbReference>
<protein>
    <submittedName>
        <fullName evidence="1">Uncharacterized protein</fullName>
    </submittedName>
</protein>
<dbReference type="GO" id="GO:0005737">
    <property type="term" value="C:cytoplasm"/>
    <property type="evidence" value="ECO:0007669"/>
    <property type="project" value="TreeGrafter"/>
</dbReference>
<organism evidence="1 2">
    <name type="scientific">Fasciola gigantica</name>
    <name type="common">Giant liver fluke</name>
    <dbReference type="NCBI Taxonomy" id="46835"/>
    <lineage>
        <taxon>Eukaryota</taxon>
        <taxon>Metazoa</taxon>
        <taxon>Spiralia</taxon>
        <taxon>Lophotrochozoa</taxon>
        <taxon>Platyhelminthes</taxon>
        <taxon>Trematoda</taxon>
        <taxon>Digenea</taxon>
        <taxon>Plagiorchiida</taxon>
        <taxon>Echinostomata</taxon>
        <taxon>Echinostomatoidea</taxon>
        <taxon>Fasciolidae</taxon>
        <taxon>Fasciola</taxon>
    </lineage>
</organism>
<proteinExistence type="predicted"/>
<dbReference type="AlphaFoldDB" id="A0A504Z2K2"/>
<dbReference type="PANTHER" id="PTHR21367">
    <property type="entry name" value="ARGININE-TRNA-PROTEIN TRANSFERASE 1"/>
    <property type="match status" value="1"/>
</dbReference>
<dbReference type="GO" id="GO:0004057">
    <property type="term" value="F:arginyl-tRNA--protein transferase activity"/>
    <property type="evidence" value="ECO:0007669"/>
    <property type="project" value="TreeGrafter"/>
</dbReference>
<name>A0A504Z2K2_FASGI</name>